<dbReference type="Proteomes" id="UP000063781">
    <property type="component" value="Chromosome"/>
</dbReference>
<dbReference type="RefSeq" id="WP_067630851.1">
    <property type="nucleotide sequence ID" value="NZ_CP013213.1"/>
</dbReference>
<evidence type="ECO:0000313" key="1">
    <source>
        <dbReference type="EMBL" id="AMC92854.1"/>
    </source>
</evidence>
<dbReference type="STRING" id="1514105.AOC36_02295"/>
<protein>
    <recommendedName>
        <fullName evidence="3">ASCH domain-containing protein</fullName>
    </recommendedName>
</protein>
<name>A0A0X8GYR0_9FIRM</name>
<organism evidence="1 2">
    <name type="scientific">Erysipelothrix larvae</name>
    <dbReference type="NCBI Taxonomy" id="1514105"/>
    <lineage>
        <taxon>Bacteria</taxon>
        <taxon>Bacillati</taxon>
        <taxon>Bacillota</taxon>
        <taxon>Erysipelotrichia</taxon>
        <taxon>Erysipelotrichales</taxon>
        <taxon>Erysipelotrichaceae</taxon>
        <taxon>Erysipelothrix</taxon>
    </lineage>
</organism>
<dbReference type="OrthoDB" id="411385at2"/>
<dbReference type="KEGG" id="erl:AOC36_02295"/>
<gene>
    <name evidence="1" type="ORF">AOC36_02295</name>
</gene>
<sequence length="153" mass="17784">MRKAEWYEGKEGIAQHLVYLNAKAKELEKLVHKDKTMIIRGAAGRKCPLGGRAKVNDVIYFVETGGDMMVTHKGIISKVIESEKMTPDESIAFIKIYEQELNLSKDQYKRWAGKRFLAVYEISLLQEIEPFKYNRENNMDDWIITDDINKIKL</sequence>
<evidence type="ECO:0000313" key="2">
    <source>
        <dbReference type="Proteomes" id="UP000063781"/>
    </source>
</evidence>
<reference evidence="1 2" key="1">
    <citation type="submission" date="2015-10" db="EMBL/GenBank/DDBJ databases">
        <title>Erysipelothrix larvae sp. LV19 isolated from the larval gut of the rhinoceros beetle, Trypoxylus dichotomus.</title>
        <authorList>
            <person name="Lim S."/>
            <person name="Kim B.-C."/>
        </authorList>
    </citation>
    <scope>NUCLEOTIDE SEQUENCE [LARGE SCALE GENOMIC DNA]</scope>
    <source>
        <strain evidence="1 2">LV19</strain>
    </source>
</reference>
<dbReference type="AlphaFoldDB" id="A0A0X8GYR0"/>
<evidence type="ECO:0008006" key="3">
    <source>
        <dbReference type="Google" id="ProtNLM"/>
    </source>
</evidence>
<proteinExistence type="predicted"/>
<dbReference type="EMBL" id="CP013213">
    <property type="protein sequence ID" value="AMC92854.1"/>
    <property type="molecule type" value="Genomic_DNA"/>
</dbReference>
<accession>A0A0X8GYR0</accession>
<keyword evidence="2" id="KW-1185">Reference proteome</keyword>